<feature type="domain" description="Toprim" evidence="8">
    <location>
        <begin position="79"/>
        <end position="165"/>
    </location>
</feature>
<name>A0ABT8T705_9BACT</name>
<dbReference type="RefSeq" id="WP_273930259.1">
    <property type="nucleotide sequence ID" value="NZ_JAQSLL010000002.1"/>
</dbReference>
<comment type="similarity">
    <text evidence="7">Belongs to the RecR family.</text>
</comment>
<evidence type="ECO:0000256" key="7">
    <source>
        <dbReference type="HAMAP-Rule" id="MF_00017"/>
    </source>
</evidence>
<evidence type="ECO:0000256" key="6">
    <source>
        <dbReference type="ARBA" id="ARBA00023204"/>
    </source>
</evidence>
<gene>
    <name evidence="7" type="primary">recR</name>
    <name evidence="9" type="ORF">Q2362_04775</name>
</gene>
<sequence length="188" mass="20771">MSISRFEELVASFARLPGVGKKSAQKYAYFVALGDPFFGQNLAHQIEEAVRFLHSCERCGFIAEGEICEICADELRNHDLLCVVESAKDIITIENSRSYDGLYFVLKSTDELLNLERAIEQNGSKELIFALTPGLASDAVMLLVENELSAKLPELKFSKIAQGVPTGVSLENIDLLSLSKALKDRNNI</sequence>
<keyword evidence="6 7" id="KW-0234">DNA repair</keyword>
<dbReference type="PANTHER" id="PTHR30446">
    <property type="entry name" value="RECOMBINATION PROTEIN RECR"/>
    <property type="match status" value="1"/>
</dbReference>
<evidence type="ECO:0000256" key="4">
    <source>
        <dbReference type="ARBA" id="ARBA00022833"/>
    </source>
</evidence>
<accession>A0ABT8T705</accession>
<evidence type="ECO:0000256" key="2">
    <source>
        <dbReference type="ARBA" id="ARBA00022763"/>
    </source>
</evidence>
<dbReference type="InterPro" id="IPR023627">
    <property type="entry name" value="Rcmb_RecR"/>
</dbReference>
<evidence type="ECO:0000256" key="5">
    <source>
        <dbReference type="ARBA" id="ARBA00023172"/>
    </source>
</evidence>
<protein>
    <recommendedName>
        <fullName evidence="7">Recombination protein RecR</fullName>
    </recommendedName>
</protein>
<dbReference type="Pfam" id="PF02132">
    <property type="entry name" value="RecR_ZnF"/>
    <property type="match status" value="1"/>
</dbReference>
<feature type="zinc finger region" description="C4-type" evidence="7">
    <location>
        <begin position="56"/>
        <end position="71"/>
    </location>
</feature>
<proteinExistence type="inferred from homology"/>
<evidence type="ECO:0000256" key="1">
    <source>
        <dbReference type="ARBA" id="ARBA00022723"/>
    </source>
</evidence>
<organism evidence="9 10">
    <name type="scientific">Campylobacter magnus</name>
    <dbReference type="NCBI Taxonomy" id="3026462"/>
    <lineage>
        <taxon>Bacteria</taxon>
        <taxon>Pseudomonadati</taxon>
        <taxon>Campylobacterota</taxon>
        <taxon>Epsilonproteobacteria</taxon>
        <taxon>Campylobacterales</taxon>
        <taxon>Campylobacteraceae</taxon>
        <taxon>Campylobacter</taxon>
    </lineage>
</organism>
<comment type="caution">
    <text evidence="9">The sequence shown here is derived from an EMBL/GenBank/DDBJ whole genome shotgun (WGS) entry which is preliminary data.</text>
</comment>
<evidence type="ECO:0000313" key="9">
    <source>
        <dbReference type="EMBL" id="MDO2409412.1"/>
    </source>
</evidence>
<dbReference type="HAMAP" id="MF_00017">
    <property type="entry name" value="RecR"/>
    <property type="match status" value="1"/>
</dbReference>
<dbReference type="InterPro" id="IPR015967">
    <property type="entry name" value="Rcmb_RecR_Znf"/>
</dbReference>
<dbReference type="PROSITE" id="PS01300">
    <property type="entry name" value="RECR"/>
    <property type="match status" value="1"/>
</dbReference>
<dbReference type="PANTHER" id="PTHR30446:SF0">
    <property type="entry name" value="RECOMBINATION PROTEIN RECR"/>
    <property type="match status" value="1"/>
</dbReference>
<evidence type="ECO:0000256" key="3">
    <source>
        <dbReference type="ARBA" id="ARBA00022771"/>
    </source>
</evidence>
<keyword evidence="2 7" id="KW-0227">DNA damage</keyword>
<dbReference type="Pfam" id="PF21176">
    <property type="entry name" value="RecR_HhH"/>
    <property type="match status" value="1"/>
</dbReference>
<evidence type="ECO:0000313" key="10">
    <source>
        <dbReference type="Proteomes" id="UP001171111"/>
    </source>
</evidence>
<keyword evidence="3 7" id="KW-0863">Zinc-finger</keyword>
<dbReference type="InterPro" id="IPR000093">
    <property type="entry name" value="DNA_Rcmb_RecR"/>
</dbReference>
<reference evidence="9 10" key="1">
    <citation type="submission" date="2023-06" db="EMBL/GenBank/DDBJ databases">
        <title>Campylobacter magnum sp. nov., isolated from cecal contents of domestic pigs (Sus scrofa domesticus).</title>
        <authorList>
            <person name="Papic B."/>
            <person name="Gruntar I."/>
        </authorList>
    </citation>
    <scope>NUCLEOTIDE SEQUENCE [LARGE SCALE GENOMIC DNA]</scope>
    <source>
        <strain evidence="10">34484-21</strain>
    </source>
</reference>
<dbReference type="Proteomes" id="UP001171111">
    <property type="component" value="Unassembled WGS sequence"/>
</dbReference>
<keyword evidence="4 7" id="KW-0862">Zinc</keyword>
<dbReference type="Gene3D" id="1.10.8.420">
    <property type="entry name" value="RecR Domain 1"/>
    <property type="match status" value="1"/>
</dbReference>
<keyword evidence="1 7" id="KW-0479">Metal-binding</keyword>
<comment type="function">
    <text evidence="7">May play a role in DNA repair. It seems to be involved in an RecBC-independent recombinational process of DNA repair. It may act with RecF and RecO.</text>
</comment>
<dbReference type="EMBL" id="JAULJQ010000005">
    <property type="protein sequence ID" value="MDO2409412.1"/>
    <property type="molecule type" value="Genomic_DNA"/>
</dbReference>
<dbReference type="Gene3D" id="3.40.1360.10">
    <property type="match status" value="1"/>
</dbReference>
<keyword evidence="10" id="KW-1185">Reference proteome</keyword>
<keyword evidence="5 7" id="KW-0233">DNA recombination</keyword>
<dbReference type="PROSITE" id="PS50880">
    <property type="entry name" value="TOPRIM"/>
    <property type="match status" value="1"/>
</dbReference>
<dbReference type="InterPro" id="IPR006171">
    <property type="entry name" value="TOPRIM_dom"/>
</dbReference>
<dbReference type="SUPFAM" id="SSF111304">
    <property type="entry name" value="Recombination protein RecR"/>
    <property type="match status" value="1"/>
</dbReference>
<evidence type="ECO:0000259" key="8">
    <source>
        <dbReference type="PROSITE" id="PS50880"/>
    </source>
</evidence>